<dbReference type="AlphaFoldDB" id="A0AAV9X642"/>
<evidence type="ECO:0000313" key="1">
    <source>
        <dbReference type="EMBL" id="KAK6537548.1"/>
    </source>
</evidence>
<protein>
    <submittedName>
        <fullName evidence="1">Uncharacterized protein</fullName>
    </submittedName>
</protein>
<dbReference type="Proteomes" id="UP001365542">
    <property type="component" value="Unassembled WGS sequence"/>
</dbReference>
<reference evidence="1 2" key="1">
    <citation type="submission" date="2019-10" db="EMBL/GenBank/DDBJ databases">
        <authorList>
            <person name="Palmer J.M."/>
        </authorList>
    </citation>
    <scope>NUCLEOTIDE SEQUENCE [LARGE SCALE GENOMIC DNA]</scope>
    <source>
        <strain evidence="1 2">TWF694</strain>
    </source>
</reference>
<evidence type="ECO:0000313" key="2">
    <source>
        <dbReference type="Proteomes" id="UP001365542"/>
    </source>
</evidence>
<organism evidence="1 2">
    <name type="scientific">Orbilia ellipsospora</name>
    <dbReference type="NCBI Taxonomy" id="2528407"/>
    <lineage>
        <taxon>Eukaryota</taxon>
        <taxon>Fungi</taxon>
        <taxon>Dikarya</taxon>
        <taxon>Ascomycota</taxon>
        <taxon>Pezizomycotina</taxon>
        <taxon>Orbiliomycetes</taxon>
        <taxon>Orbiliales</taxon>
        <taxon>Orbiliaceae</taxon>
        <taxon>Orbilia</taxon>
    </lineage>
</organism>
<sequence length="136" mass="15315">MVLNRHFLARDILNLMDGGLTDCKRCLRCGAPPLTSSTAALRLGRAYREDLTLGQYLAMQAHSVKMVKAQAAFRMYLSDRAWRPVVRDTARMVKGHELQNTVRILSICDSKRRPPSSNDIKLLRAGMGSRKATKAW</sequence>
<name>A0AAV9X642_9PEZI</name>
<keyword evidence="2" id="KW-1185">Reference proteome</keyword>
<gene>
    <name evidence="1" type="ORF">TWF694_011730</name>
</gene>
<dbReference type="EMBL" id="JAVHJO010000009">
    <property type="protein sequence ID" value="KAK6537548.1"/>
    <property type="molecule type" value="Genomic_DNA"/>
</dbReference>
<proteinExistence type="predicted"/>
<accession>A0AAV9X642</accession>
<comment type="caution">
    <text evidence="1">The sequence shown here is derived from an EMBL/GenBank/DDBJ whole genome shotgun (WGS) entry which is preliminary data.</text>
</comment>